<feature type="compositionally biased region" description="Basic and acidic residues" evidence="4">
    <location>
        <begin position="18"/>
        <end position="31"/>
    </location>
</feature>
<evidence type="ECO:0000313" key="7">
    <source>
        <dbReference type="EMBL" id="MFC4126528.1"/>
    </source>
</evidence>
<dbReference type="CDD" id="cd00383">
    <property type="entry name" value="trans_reg_C"/>
    <property type="match status" value="1"/>
</dbReference>
<dbReference type="InterPro" id="IPR036388">
    <property type="entry name" value="WH-like_DNA-bd_sf"/>
</dbReference>
<dbReference type="EMBL" id="JBHSBA010000007">
    <property type="protein sequence ID" value="MFC4126528.1"/>
    <property type="molecule type" value="Genomic_DNA"/>
</dbReference>
<evidence type="ECO:0000256" key="3">
    <source>
        <dbReference type="PROSITE-ProRule" id="PRU01091"/>
    </source>
</evidence>
<dbReference type="Gene3D" id="6.10.250.690">
    <property type="match status" value="1"/>
</dbReference>
<dbReference type="Pfam" id="PF00486">
    <property type="entry name" value="Trans_reg_C"/>
    <property type="match status" value="1"/>
</dbReference>
<dbReference type="SMART" id="SM00862">
    <property type="entry name" value="Trans_reg_C"/>
    <property type="match status" value="1"/>
</dbReference>
<feature type="domain" description="OmpR/PhoB-type" evidence="6">
    <location>
        <begin position="174"/>
        <end position="273"/>
    </location>
</feature>
<dbReference type="PROSITE" id="PS51755">
    <property type="entry name" value="OMPR_PHOB"/>
    <property type="match status" value="1"/>
</dbReference>
<dbReference type="RefSeq" id="WP_378551493.1">
    <property type="nucleotide sequence ID" value="NZ_JBHSBA010000007.1"/>
</dbReference>
<comment type="caution">
    <text evidence="7">The sequence shown here is derived from an EMBL/GenBank/DDBJ whole genome shotgun (WGS) entry which is preliminary data.</text>
</comment>
<reference evidence="8" key="1">
    <citation type="journal article" date="2019" name="Int. J. Syst. Evol. Microbiol.">
        <title>The Global Catalogue of Microorganisms (GCM) 10K type strain sequencing project: providing services to taxonomists for standard genome sequencing and annotation.</title>
        <authorList>
            <consortium name="The Broad Institute Genomics Platform"/>
            <consortium name="The Broad Institute Genome Sequencing Center for Infectious Disease"/>
            <person name="Wu L."/>
            <person name="Ma J."/>
        </authorList>
    </citation>
    <scope>NUCLEOTIDE SEQUENCE [LARGE SCALE GENOMIC DNA]</scope>
    <source>
        <strain evidence="8">CGMCC 4.7204</strain>
    </source>
</reference>
<keyword evidence="2" id="KW-0597">Phosphoprotein</keyword>
<organism evidence="7 8">
    <name type="scientific">Nocardia rhizosphaerae</name>
    <dbReference type="NCBI Taxonomy" id="1691571"/>
    <lineage>
        <taxon>Bacteria</taxon>
        <taxon>Bacillati</taxon>
        <taxon>Actinomycetota</taxon>
        <taxon>Actinomycetes</taxon>
        <taxon>Mycobacteriales</taxon>
        <taxon>Nocardiaceae</taxon>
        <taxon>Nocardia</taxon>
    </lineage>
</organism>
<dbReference type="Pfam" id="PF00072">
    <property type="entry name" value="Response_reg"/>
    <property type="match status" value="1"/>
</dbReference>
<dbReference type="Gene3D" id="3.40.50.2300">
    <property type="match status" value="1"/>
</dbReference>
<feature type="domain" description="Response regulatory" evidence="5">
    <location>
        <begin position="50"/>
        <end position="163"/>
    </location>
</feature>
<dbReference type="Gene3D" id="1.10.10.10">
    <property type="entry name" value="Winged helix-like DNA-binding domain superfamily/Winged helix DNA-binding domain"/>
    <property type="match status" value="1"/>
</dbReference>
<evidence type="ECO:0000256" key="4">
    <source>
        <dbReference type="SAM" id="MobiDB-lite"/>
    </source>
</evidence>
<evidence type="ECO:0000256" key="2">
    <source>
        <dbReference type="PROSITE-ProRule" id="PRU00169"/>
    </source>
</evidence>
<dbReference type="InterPro" id="IPR039420">
    <property type="entry name" value="WalR-like"/>
</dbReference>
<dbReference type="PANTHER" id="PTHR48111">
    <property type="entry name" value="REGULATOR OF RPOS"/>
    <property type="match status" value="1"/>
</dbReference>
<evidence type="ECO:0000313" key="8">
    <source>
        <dbReference type="Proteomes" id="UP001595767"/>
    </source>
</evidence>
<evidence type="ECO:0000259" key="5">
    <source>
        <dbReference type="PROSITE" id="PS50110"/>
    </source>
</evidence>
<keyword evidence="8" id="KW-1185">Reference proteome</keyword>
<keyword evidence="1 3" id="KW-0238">DNA-binding</keyword>
<dbReference type="InterPro" id="IPR001867">
    <property type="entry name" value="OmpR/PhoB-type_DNA-bd"/>
</dbReference>
<dbReference type="SUPFAM" id="SSF52172">
    <property type="entry name" value="CheY-like"/>
    <property type="match status" value="1"/>
</dbReference>
<feature type="DNA-binding region" description="OmpR/PhoB-type" evidence="3">
    <location>
        <begin position="174"/>
        <end position="273"/>
    </location>
</feature>
<dbReference type="InterPro" id="IPR001789">
    <property type="entry name" value="Sig_transdc_resp-reg_receiver"/>
</dbReference>
<dbReference type="InterPro" id="IPR011006">
    <property type="entry name" value="CheY-like_superfamily"/>
</dbReference>
<dbReference type="PROSITE" id="PS50110">
    <property type="entry name" value="RESPONSE_REGULATORY"/>
    <property type="match status" value="1"/>
</dbReference>
<feature type="modified residue" description="4-aspartylphosphate" evidence="2">
    <location>
        <position position="99"/>
    </location>
</feature>
<dbReference type="SMART" id="SM00448">
    <property type="entry name" value="REC"/>
    <property type="match status" value="1"/>
</dbReference>
<proteinExistence type="predicted"/>
<feature type="region of interest" description="Disordered" evidence="4">
    <location>
        <begin position="1"/>
        <end position="44"/>
    </location>
</feature>
<name>A0ABV8L8P3_9NOCA</name>
<accession>A0ABV8L8P3</accession>
<protein>
    <submittedName>
        <fullName evidence="7">Response regulator</fullName>
    </submittedName>
</protein>
<gene>
    <name evidence="7" type="ORF">ACFOW8_16445</name>
</gene>
<sequence>MLDNSEDMADLSGTGEPGRTRDSTTHPRHGGEPTARSAADADGPAETKVKVLVVDDEPQIVRALRINLSVRGYEVITAGNAAAALRAAAEKHPDVVILDLGLPDMDGIEVLAGLRGWTSAPVLVLSARTDSADKVEALDAGADDYVTKPFGMDELLARLRAAVRRGATAVEAVDPVVATDSFTVDLVAKKVTKHGESVHLTPTEWGMLEMLVRHRGKLVGRKELLREVWGPSYATETHYLRVYLAQLRRKLEDDPAHPKHLLTEAGMGYRFQE</sequence>
<evidence type="ECO:0000259" key="6">
    <source>
        <dbReference type="PROSITE" id="PS51755"/>
    </source>
</evidence>
<dbReference type="Proteomes" id="UP001595767">
    <property type="component" value="Unassembled WGS sequence"/>
</dbReference>
<dbReference type="PANTHER" id="PTHR48111:SF50">
    <property type="entry name" value="KDP OPERON TRANSCRIPTIONAL REGULATORY PROTEIN KDPE"/>
    <property type="match status" value="1"/>
</dbReference>
<evidence type="ECO:0000256" key="1">
    <source>
        <dbReference type="ARBA" id="ARBA00023125"/>
    </source>
</evidence>